<dbReference type="Pfam" id="PF13946">
    <property type="entry name" value="DUF4214"/>
    <property type="match status" value="2"/>
</dbReference>
<dbReference type="EMBL" id="CP043046">
    <property type="protein sequence ID" value="QEI04667.1"/>
    <property type="molecule type" value="Genomic_DNA"/>
</dbReference>
<evidence type="ECO:0000313" key="3">
    <source>
        <dbReference type="Proteomes" id="UP000325161"/>
    </source>
</evidence>
<organism evidence="2 3">
    <name type="scientific">Pigmentiphaga aceris</name>
    <dbReference type="NCBI Taxonomy" id="1940612"/>
    <lineage>
        <taxon>Bacteria</taxon>
        <taxon>Pseudomonadati</taxon>
        <taxon>Pseudomonadota</taxon>
        <taxon>Betaproteobacteria</taxon>
        <taxon>Burkholderiales</taxon>
        <taxon>Alcaligenaceae</taxon>
        <taxon>Pigmentiphaga</taxon>
    </lineage>
</organism>
<dbReference type="Proteomes" id="UP000325161">
    <property type="component" value="Chromosome"/>
</dbReference>
<keyword evidence="3" id="KW-1185">Reference proteome</keyword>
<dbReference type="OrthoDB" id="480426at2"/>
<dbReference type="InterPro" id="IPR025282">
    <property type="entry name" value="DUF4214"/>
</dbReference>
<dbReference type="AlphaFoldDB" id="A0A5C0AWG1"/>
<gene>
    <name evidence="2" type="ORF">FXN63_01540</name>
</gene>
<feature type="domain" description="DUF4214" evidence="1">
    <location>
        <begin position="61"/>
        <end position="93"/>
    </location>
</feature>
<accession>A0A5C0AWG1</accession>
<evidence type="ECO:0000313" key="2">
    <source>
        <dbReference type="EMBL" id="QEI04667.1"/>
    </source>
</evidence>
<evidence type="ECO:0000259" key="1">
    <source>
        <dbReference type="Pfam" id="PF13946"/>
    </source>
</evidence>
<name>A0A5C0AWG1_9BURK</name>
<proteinExistence type="predicted"/>
<protein>
    <submittedName>
        <fullName evidence="2">DUF4214 domain-containing protein</fullName>
    </submittedName>
</protein>
<dbReference type="KEGG" id="pacr:FXN63_01540"/>
<sequence>MATMTNDLAIAGLYISLLQRAPEADGFSFWVQALNNGSSREAVAQSMLGAPEVLGAQASTQTSAQFVTQFYTNMLGRAPDASGLAFWSSVLENLGGAANVGARAALVLQITDVLATPLSTQPADVSSQDYQRSVADRALFANKVEFGVFFASQLKSNDMALAKSALALVTSDPASIQAASNLAQGIVEPEPPVVTPPITPPVITAADTAVDIARKFAPYSGNAATVDAAGMAADQLEAVGNVVNKIGSLSNLTLVLADVTDATVSALLPKALADSVAINATAATAAALSIVSANLAKIAIDGITGDLAFTREQSGFMTTTLLNKTSMTANVTADVSGMDRSQLSSLSWFIDKVDSITNLKLELANPDHRFTYNLLSKAVPGTVEINATGRVNEQLFVILNNLDKIVTNGITGDWSMTNSFQIEHLVTLLSEKLDLSANVTVDATGMDMTQLEVVGLHIAKVDTLTNLRQLDLQLLSDTATENLLSKSPGNTYVDTTGASADELSSLATHIDKIADSGITGTLTLNSTQTAEVLTALLGGKTGDATASVTVDASGMNMAQLEALAGGNSKIDSLVNLPPLELAGLSETATLYWMTQTLATAPLAIVATGATNGQLSSVSFYNNRVMADGITGDLVLNRSHIEAMISNLLSKASAAANVTVNASAMSVDQLNLVGSTAAIAKVDSITNLQFAISAFSSATASNLLSKAAMGTALVHADSQPTGDQLTVLSTHIGNIATNGITGSLSLTNDQSASDLTILLGDKTSAAAAVTINASSMTVDKLIAVGGGIAKVDAITSLNFRLQDVADNTTSALLSKSQANTVRIDVNGGSTAEATTVLGNLGKIANGGLSGLLEVSYANLDAGINTMLSSKIAQFSSLEVTGTAGREIMSFPGLTTGSINLRINPAGGGDLINLGNSSATILIADRDTVRSGNLSVNNTTTENLLHVEGTGFLNLHFSTQANAFGDGLAFQHGAVSNYDSNKVTAVGNQFSTLGDVVASANAAYLSGPLGGSTNQTPVLYTFEIEGGDGLNGKFLFLNDNDTILTIDDMIMSYAVSNLAISFVTF</sequence>
<feature type="domain" description="DUF4214" evidence="1">
    <location>
        <begin position="10"/>
        <end position="53"/>
    </location>
</feature>
<reference evidence="2 3" key="1">
    <citation type="submission" date="2019-08" db="EMBL/GenBank/DDBJ databases">
        <title>Amphibian skin-associated Pigmentiphaga: genome sequence and occurrence across geography and hosts.</title>
        <authorList>
            <person name="Bletz M.C."/>
            <person name="Bunk B."/>
            <person name="Sproeer C."/>
            <person name="Biwer P."/>
            <person name="Reiter S."/>
            <person name="Rabemananjara F.C.E."/>
            <person name="Schulz S."/>
            <person name="Overmann J."/>
            <person name="Vences M."/>
        </authorList>
    </citation>
    <scope>NUCLEOTIDE SEQUENCE [LARGE SCALE GENOMIC DNA]</scope>
    <source>
        <strain evidence="2 3">Mada1488</strain>
    </source>
</reference>